<dbReference type="GO" id="GO:0005886">
    <property type="term" value="C:plasma membrane"/>
    <property type="evidence" value="ECO:0007669"/>
    <property type="project" value="UniProtKB-SubCell"/>
</dbReference>
<organism evidence="12 13">
    <name type="scientific">Methylococcus geothermalis</name>
    <dbReference type="NCBI Taxonomy" id="2681310"/>
    <lineage>
        <taxon>Bacteria</taxon>
        <taxon>Pseudomonadati</taxon>
        <taxon>Pseudomonadota</taxon>
        <taxon>Gammaproteobacteria</taxon>
        <taxon>Methylococcales</taxon>
        <taxon>Methylococcaceae</taxon>
        <taxon>Methylococcus</taxon>
    </lineage>
</organism>
<feature type="transmembrane region" description="Helical" evidence="10">
    <location>
        <begin position="156"/>
        <end position="174"/>
    </location>
</feature>
<dbReference type="Gene3D" id="1.20.144.10">
    <property type="entry name" value="Phosphatidic acid phosphatase type 2/haloperoxidase"/>
    <property type="match status" value="1"/>
</dbReference>
<dbReference type="InterPro" id="IPR000326">
    <property type="entry name" value="PAP2/HPO"/>
</dbReference>
<evidence type="ECO:0000256" key="7">
    <source>
        <dbReference type="ARBA" id="ARBA00023136"/>
    </source>
</evidence>
<dbReference type="Pfam" id="PF01569">
    <property type="entry name" value="PAP2"/>
    <property type="match status" value="1"/>
</dbReference>
<keyword evidence="13" id="KW-1185">Reference proteome</keyword>
<accession>A0A858Q5R1</accession>
<evidence type="ECO:0000256" key="4">
    <source>
        <dbReference type="ARBA" id="ARBA00022692"/>
    </source>
</evidence>
<keyword evidence="6 10" id="KW-1133">Transmembrane helix</keyword>
<dbReference type="RefSeq" id="WP_169602237.1">
    <property type="nucleotide sequence ID" value="NZ_CP046565.1"/>
</dbReference>
<feature type="transmembrane region" description="Helical" evidence="10">
    <location>
        <begin position="114"/>
        <end position="136"/>
    </location>
</feature>
<sequence>MKLIHAIHRCDVFMFIWFMNRKHLEFCARCSRWVSRTGDGYLYALLGLYWFASGDELNLALLKSALLAFAIERPLYFIVKNSLRRDRPAAAIRDYRSFIIPSDRFSFPSGHTSGAFLMATVIAAAYPACLPAWYGWAGAVGLSRIFLGVHFPTDVLVGLAMGTTVAFLSLGVFLT</sequence>
<comment type="catalytic activity">
    <reaction evidence="9">
        <text>di-trans,octa-cis-undecaprenyl diphosphate + H2O = di-trans,octa-cis-undecaprenyl phosphate + phosphate + H(+)</text>
        <dbReference type="Rhea" id="RHEA:28094"/>
        <dbReference type="ChEBI" id="CHEBI:15377"/>
        <dbReference type="ChEBI" id="CHEBI:15378"/>
        <dbReference type="ChEBI" id="CHEBI:43474"/>
        <dbReference type="ChEBI" id="CHEBI:58405"/>
        <dbReference type="ChEBI" id="CHEBI:60392"/>
        <dbReference type="EC" id="3.6.1.27"/>
    </reaction>
</comment>
<protein>
    <recommendedName>
        <fullName evidence="2">undecaprenyl-diphosphate phosphatase</fullName>
        <ecNumber evidence="2">3.6.1.27</ecNumber>
    </recommendedName>
    <alternativeName>
        <fullName evidence="8">Undecaprenyl pyrophosphate phosphatase</fullName>
    </alternativeName>
</protein>
<evidence type="ECO:0000256" key="8">
    <source>
        <dbReference type="ARBA" id="ARBA00032707"/>
    </source>
</evidence>
<evidence type="ECO:0000313" key="13">
    <source>
        <dbReference type="Proteomes" id="UP000503004"/>
    </source>
</evidence>
<dbReference type="PANTHER" id="PTHR14969">
    <property type="entry name" value="SPHINGOSINE-1-PHOSPHATE PHOSPHOHYDROLASE"/>
    <property type="match status" value="1"/>
</dbReference>
<gene>
    <name evidence="12" type="ORF">GNH96_03225</name>
</gene>
<evidence type="ECO:0000256" key="9">
    <source>
        <dbReference type="ARBA" id="ARBA00047594"/>
    </source>
</evidence>
<evidence type="ECO:0000256" key="1">
    <source>
        <dbReference type="ARBA" id="ARBA00004651"/>
    </source>
</evidence>
<evidence type="ECO:0000256" key="6">
    <source>
        <dbReference type="ARBA" id="ARBA00022989"/>
    </source>
</evidence>
<evidence type="ECO:0000256" key="3">
    <source>
        <dbReference type="ARBA" id="ARBA00022475"/>
    </source>
</evidence>
<dbReference type="SUPFAM" id="SSF48317">
    <property type="entry name" value="Acid phosphatase/Vanadium-dependent haloperoxidase"/>
    <property type="match status" value="1"/>
</dbReference>
<dbReference type="InterPro" id="IPR036938">
    <property type="entry name" value="PAP2/HPO_sf"/>
</dbReference>
<feature type="domain" description="Phosphatidic acid phosphatase type 2/haloperoxidase" evidence="11">
    <location>
        <begin position="61"/>
        <end position="170"/>
    </location>
</feature>
<dbReference type="EC" id="3.6.1.27" evidence="2"/>
<evidence type="ECO:0000256" key="5">
    <source>
        <dbReference type="ARBA" id="ARBA00022801"/>
    </source>
</evidence>
<keyword evidence="3" id="KW-1003">Cell membrane</keyword>
<dbReference type="KEGG" id="metu:GNH96_03225"/>
<dbReference type="PANTHER" id="PTHR14969:SF62">
    <property type="entry name" value="DECAPRENYLPHOSPHORYL-5-PHOSPHORIBOSE PHOSPHATASE RV3807C-RELATED"/>
    <property type="match status" value="1"/>
</dbReference>
<dbReference type="EMBL" id="CP046565">
    <property type="protein sequence ID" value="QJD29076.1"/>
    <property type="molecule type" value="Genomic_DNA"/>
</dbReference>
<proteinExistence type="predicted"/>
<keyword evidence="7 10" id="KW-0472">Membrane</keyword>
<dbReference type="Proteomes" id="UP000503004">
    <property type="component" value="Chromosome"/>
</dbReference>
<dbReference type="GO" id="GO:0050380">
    <property type="term" value="F:undecaprenyl-diphosphatase activity"/>
    <property type="evidence" value="ECO:0007669"/>
    <property type="project" value="UniProtKB-EC"/>
</dbReference>
<name>A0A858Q5R1_9GAMM</name>
<dbReference type="SMART" id="SM00014">
    <property type="entry name" value="acidPPc"/>
    <property type="match status" value="1"/>
</dbReference>
<keyword evidence="4 10" id="KW-0812">Transmembrane</keyword>
<evidence type="ECO:0000259" key="11">
    <source>
        <dbReference type="SMART" id="SM00014"/>
    </source>
</evidence>
<evidence type="ECO:0000256" key="2">
    <source>
        <dbReference type="ARBA" id="ARBA00012374"/>
    </source>
</evidence>
<evidence type="ECO:0000313" key="12">
    <source>
        <dbReference type="EMBL" id="QJD29076.1"/>
    </source>
</evidence>
<keyword evidence="5" id="KW-0378">Hydrolase</keyword>
<evidence type="ECO:0000256" key="10">
    <source>
        <dbReference type="SAM" id="Phobius"/>
    </source>
</evidence>
<dbReference type="AlphaFoldDB" id="A0A858Q5R1"/>
<reference evidence="13" key="1">
    <citation type="submission" date="2019-12" db="EMBL/GenBank/DDBJ databases">
        <authorList>
            <person name="Awala S.I."/>
            <person name="Rhee S.K."/>
        </authorList>
    </citation>
    <scope>NUCLEOTIDE SEQUENCE [LARGE SCALE GENOMIC DNA]</scope>
    <source>
        <strain evidence="13">IM1</strain>
    </source>
</reference>
<comment type="subcellular location">
    <subcellularLocation>
        <location evidence="1">Cell membrane</location>
        <topology evidence="1">Multi-pass membrane protein</topology>
    </subcellularLocation>
</comment>